<proteinExistence type="predicted"/>
<dbReference type="EMBL" id="DTCA01000110">
    <property type="protein sequence ID" value="HGM07450.1"/>
    <property type="molecule type" value="Genomic_DNA"/>
</dbReference>
<evidence type="ECO:0000313" key="1">
    <source>
        <dbReference type="EMBL" id="HGM07450.1"/>
    </source>
</evidence>
<name>A0A7C4H6X7_9CREN</name>
<dbReference type="Gene3D" id="3.10.129.10">
    <property type="entry name" value="Hotdog Thioesterase"/>
    <property type="match status" value="1"/>
</dbReference>
<comment type="caution">
    <text evidence="1">The sequence shown here is derived from an EMBL/GenBank/DDBJ whole genome shotgun (WGS) entry which is preliminary data.</text>
</comment>
<reference evidence="1" key="1">
    <citation type="journal article" date="2020" name="mSystems">
        <title>Genome- and Community-Level Interaction Insights into Carbon Utilization and Element Cycling Functions of Hydrothermarchaeota in Hydrothermal Sediment.</title>
        <authorList>
            <person name="Zhou Z."/>
            <person name="Liu Y."/>
            <person name="Xu W."/>
            <person name="Pan J."/>
            <person name="Luo Z.H."/>
            <person name="Li M."/>
        </authorList>
    </citation>
    <scope>NUCLEOTIDE SEQUENCE [LARGE SCALE GENOMIC DNA]</scope>
    <source>
        <strain evidence="1">SpSt-658</strain>
    </source>
</reference>
<protein>
    <recommendedName>
        <fullName evidence="2">PaaI family thioesterase</fullName>
    </recommendedName>
</protein>
<dbReference type="AlphaFoldDB" id="A0A7C4H6X7"/>
<dbReference type="SUPFAM" id="SSF54637">
    <property type="entry name" value="Thioesterase/thiol ester dehydrase-isomerase"/>
    <property type="match status" value="1"/>
</dbReference>
<dbReference type="CDD" id="cd03440">
    <property type="entry name" value="hot_dog"/>
    <property type="match status" value="1"/>
</dbReference>
<evidence type="ECO:0008006" key="2">
    <source>
        <dbReference type="Google" id="ProtNLM"/>
    </source>
</evidence>
<gene>
    <name evidence="1" type="ORF">ENU31_03465</name>
</gene>
<organism evidence="1">
    <name type="scientific">Ignisphaera aggregans</name>
    <dbReference type="NCBI Taxonomy" id="334771"/>
    <lineage>
        <taxon>Archaea</taxon>
        <taxon>Thermoproteota</taxon>
        <taxon>Thermoprotei</taxon>
        <taxon>Desulfurococcales</taxon>
        <taxon>Desulfurococcaceae</taxon>
        <taxon>Ignisphaera</taxon>
    </lineage>
</organism>
<accession>A0A7C4H6X7</accession>
<sequence length="133" mass="14664">MSTEVLDNIPLALRNAIAVRESSRDVKRNCMKMLIELNPDVLTSHGEIPGGLISMLTIATAEILATTSLQSNKALLVINHNVHFLKHPETLSDIEIESCILSRGERILSISSYARCGEIDVAYTLSTFVVEDR</sequence>
<dbReference type="InterPro" id="IPR029069">
    <property type="entry name" value="HotDog_dom_sf"/>
</dbReference>